<gene>
    <name evidence="2" type="ORF">A2U01_0029995</name>
</gene>
<dbReference type="AlphaFoldDB" id="A0A392PA10"/>
<reference evidence="2 3" key="1">
    <citation type="journal article" date="2018" name="Front. Plant Sci.">
        <title>Red Clover (Trifolium pratense) and Zigzag Clover (T. medium) - A Picture of Genomic Similarities and Differences.</title>
        <authorList>
            <person name="Dluhosova J."/>
            <person name="Istvanek J."/>
            <person name="Nedelnik J."/>
            <person name="Repkova J."/>
        </authorList>
    </citation>
    <scope>NUCLEOTIDE SEQUENCE [LARGE SCALE GENOMIC DNA]</scope>
    <source>
        <strain evidence="3">cv. 10/8</strain>
        <tissue evidence="2">Leaf</tissue>
    </source>
</reference>
<evidence type="ECO:0000313" key="3">
    <source>
        <dbReference type="Proteomes" id="UP000265520"/>
    </source>
</evidence>
<evidence type="ECO:0000256" key="1">
    <source>
        <dbReference type="SAM" id="MobiDB-lite"/>
    </source>
</evidence>
<feature type="region of interest" description="Disordered" evidence="1">
    <location>
        <begin position="38"/>
        <end position="58"/>
    </location>
</feature>
<name>A0A392PA10_9FABA</name>
<feature type="non-terminal residue" evidence="2">
    <location>
        <position position="1"/>
    </location>
</feature>
<dbReference type="Proteomes" id="UP000265520">
    <property type="component" value="Unassembled WGS sequence"/>
</dbReference>
<dbReference type="EMBL" id="LXQA010070776">
    <property type="protein sequence ID" value="MCI08913.1"/>
    <property type="molecule type" value="Genomic_DNA"/>
</dbReference>
<sequence>HYANQCRVKKALNEIEDESLRNQLEKILLISSDSENYDSAEEDIMSNSSDSSIEENQDNNDCQCNELNYWKSIVEMNGLNVLTKDQDEALKAIESI</sequence>
<protein>
    <submittedName>
        <fullName evidence="2">Uncharacterized protein</fullName>
    </submittedName>
</protein>
<accession>A0A392PA10</accession>
<comment type="caution">
    <text evidence="2">The sequence shown here is derived from an EMBL/GenBank/DDBJ whole genome shotgun (WGS) entry which is preliminary data.</text>
</comment>
<proteinExistence type="predicted"/>
<evidence type="ECO:0000313" key="2">
    <source>
        <dbReference type="EMBL" id="MCI08913.1"/>
    </source>
</evidence>
<keyword evidence="3" id="KW-1185">Reference proteome</keyword>
<organism evidence="2 3">
    <name type="scientific">Trifolium medium</name>
    <dbReference type="NCBI Taxonomy" id="97028"/>
    <lineage>
        <taxon>Eukaryota</taxon>
        <taxon>Viridiplantae</taxon>
        <taxon>Streptophyta</taxon>
        <taxon>Embryophyta</taxon>
        <taxon>Tracheophyta</taxon>
        <taxon>Spermatophyta</taxon>
        <taxon>Magnoliopsida</taxon>
        <taxon>eudicotyledons</taxon>
        <taxon>Gunneridae</taxon>
        <taxon>Pentapetalae</taxon>
        <taxon>rosids</taxon>
        <taxon>fabids</taxon>
        <taxon>Fabales</taxon>
        <taxon>Fabaceae</taxon>
        <taxon>Papilionoideae</taxon>
        <taxon>50 kb inversion clade</taxon>
        <taxon>NPAAA clade</taxon>
        <taxon>Hologalegina</taxon>
        <taxon>IRL clade</taxon>
        <taxon>Trifolieae</taxon>
        <taxon>Trifolium</taxon>
    </lineage>
</organism>